<dbReference type="GO" id="GO:0004803">
    <property type="term" value="F:transposase activity"/>
    <property type="evidence" value="ECO:0007669"/>
    <property type="project" value="InterPro"/>
</dbReference>
<dbReference type="GO" id="GO:0003677">
    <property type="term" value="F:DNA binding"/>
    <property type="evidence" value="ECO:0007669"/>
    <property type="project" value="InterPro"/>
</dbReference>
<evidence type="ECO:0000259" key="1">
    <source>
        <dbReference type="Pfam" id="PF01609"/>
    </source>
</evidence>
<dbReference type="AlphaFoldDB" id="A0A2Z3GLW6"/>
<accession>A0A2Z3GLW6</accession>
<gene>
    <name evidence="2" type="ORF">DDQ68_03330</name>
</gene>
<organism evidence="2 3">
    <name type="scientific">Hymenobacter nivis</name>
    <dbReference type="NCBI Taxonomy" id="1850093"/>
    <lineage>
        <taxon>Bacteria</taxon>
        <taxon>Pseudomonadati</taxon>
        <taxon>Bacteroidota</taxon>
        <taxon>Cytophagia</taxon>
        <taxon>Cytophagales</taxon>
        <taxon>Hymenobacteraceae</taxon>
        <taxon>Hymenobacter</taxon>
    </lineage>
</organism>
<dbReference type="EMBL" id="CP029145">
    <property type="protein sequence ID" value="AWM31905.1"/>
    <property type="molecule type" value="Genomic_DNA"/>
</dbReference>
<dbReference type="Proteomes" id="UP000245999">
    <property type="component" value="Chromosome"/>
</dbReference>
<protein>
    <recommendedName>
        <fullName evidence="1">Transposase IS4-like domain-containing protein</fullName>
    </recommendedName>
</protein>
<evidence type="ECO:0000313" key="2">
    <source>
        <dbReference type="EMBL" id="AWM31905.1"/>
    </source>
</evidence>
<name>A0A2Z3GLW6_9BACT</name>
<reference evidence="3" key="1">
    <citation type="submission" date="2018-04" db="EMBL/GenBank/DDBJ databases">
        <title>Complete genome of Antarctic heterotrophic bacterium Hymenobacter nivis.</title>
        <authorList>
            <person name="Terashima M."/>
        </authorList>
    </citation>
    <scope>NUCLEOTIDE SEQUENCE [LARGE SCALE GENOMIC DNA]</scope>
    <source>
        <strain evidence="3">NBRC 111535</strain>
    </source>
</reference>
<dbReference type="RefSeq" id="WP_109654823.1">
    <property type="nucleotide sequence ID" value="NZ_CP029145.1"/>
</dbReference>
<dbReference type="OrthoDB" id="1270539at2"/>
<keyword evidence="3" id="KW-1185">Reference proteome</keyword>
<dbReference type="Pfam" id="PF01609">
    <property type="entry name" value="DDE_Tnp_1"/>
    <property type="match status" value="1"/>
</dbReference>
<proteinExistence type="predicted"/>
<sequence length="106" mass="12213">MSPEGLFLNADSGFDAKVLRGDCFRHGIEANIARNPHSRTSETAEDTYTNPELYRERTAIERTNAWLDSFKTLLGRYETTVGNWLAFHFLAFTVLLFRKIPPEYKP</sequence>
<dbReference type="KEGG" id="hnv:DDQ68_03330"/>
<evidence type="ECO:0000313" key="3">
    <source>
        <dbReference type="Proteomes" id="UP000245999"/>
    </source>
</evidence>
<feature type="domain" description="Transposase IS4-like" evidence="1">
    <location>
        <begin position="9"/>
        <end position="95"/>
    </location>
</feature>
<dbReference type="InterPro" id="IPR002559">
    <property type="entry name" value="Transposase_11"/>
</dbReference>
<dbReference type="GO" id="GO:0006313">
    <property type="term" value="P:DNA transposition"/>
    <property type="evidence" value="ECO:0007669"/>
    <property type="project" value="InterPro"/>
</dbReference>